<dbReference type="AlphaFoldDB" id="A0A1F6TI58"/>
<evidence type="ECO:0000256" key="2">
    <source>
        <dbReference type="ARBA" id="ARBA00022552"/>
    </source>
</evidence>
<evidence type="ECO:0000256" key="7">
    <source>
        <dbReference type="ARBA" id="ARBA00023004"/>
    </source>
</evidence>
<evidence type="ECO:0000256" key="5">
    <source>
        <dbReference type="ARBA" id="ARBA00022691"/>
    </source>
</evidence>
<dbReference type="NCBIfam" id="NF009639">
    <property type="entry name" value="PRK13168.1"/>
    <property type="match status" value="1"/>
</dbReference>
<dbReference type="PROSITE" id="PS01230">
    <property type="entry name" value="TRMA_1"/>
    <property type="match status" value="1"/>
</dbReference>
<dbReference type="EC" id="2.1.1.190" evidence="9"/>
<keyword evidence="8 9" id="KW-0411">Iron-sulfur</keyword>
<feature type="binding site" evidence="9">
    <location>
        <position position="162"/>
    </location>
    <ligand>
        <name>[4Fe-4S] cluster</name>
        <dbReference type="ChEBI" id="CHEBI:49883"/>
    </ligand>
</feature>
<keyword evidence="4 9" id="KW-0808">Transferase</keyword>
<dbReference type="Pfam" id="PF05958">
    <property type="entry name" value="tRNA_U5-meth_tr"/>
    <property type="match status" value="1"/>
</dbReference>
<feature type="binding site" evidence="9">
    <location>
        <position position="74"/>
    </location>
    <ligand>
        <name>[4Fe-4S] cluster</name>
        <dbReference type="ChEBI" id="CHEBI:49883"/>
    </ligand>
</feature>
<keyword evidence="6 9" id="KW-0479">Metal-binding</keyword>
<feature type="binding site" evidence="9 10">
    <location>
        <position position="300"/>
    </location>
    <ligand>
        <name>S-adenosyl-L-methionine</name>
        <dbReference type="ChEBI" id="CHEBI:59789"/>
    </ligand>
</feature>
<dbReference type="InterPro" id="IPR012340">
    <property type="entry name" value="NA-bd_OB-fold"/>
</dbReference>
<feature type="active site" description="Nucleophile" evidence="9 10">
    <location>
        <position position="396"/>
    </location>
</feature>
<feature type="domain" description="TRAM" evidence="12">
    <location>
        <begin position="3"/>
        <end position="61"/>
    </location>
</feature>
<organism evidence="13 14">
    <name type="scientific">Candidatus Muproteobacteria bacterium RIFCSPHIGHO2_01_FULL_65_16</name>
    <dbReference type="NCBI Taxonomy" id="1817764"/>
    <lineage>
        <taxon>Bacteria</taxon>
        <taxon>Pseudomonadati</taxon>
        <taxon>Pseudomonadota</taxon>
        <taxon>Candidatus Muproteobacteria</taxon>
    </lineage>
</organism>
<gene>
    <name evidence="9" type="primary">rlmD</name>
    <name evidence="13" type="ORF">A2637_00305</name>
</gene>
<evidence type="ECO:0000256" key="6">
    <source>
        <dbReference type="ARBA" id="ARBA00022723"/>
    </source>
</evidence>
<dbReference type="InterPro" id="IPR002792">
    <property type="entry name" value="TRAM_dom"/>
</dbReference>
<evidence type="ECO:0000313" key="14">
    <source>
        <dbReference type="Proteomes" id="UP000179360"/>
    </source>
</evidence>
<keyword evidence="1 9" id="KW-0004">4Fe-4S</keyword>
<evidence type="ECO:0000256" key="9">
    <source>
        <dbReference type="HAMAP-Rule" id="MF_01010"/>
    </source>
</evidence>
<reference evidence="13 14" key="1">
    <citation type="journal article" date="2016" name="Nat. Commun.">
        <title>Thousands of microbial genomes shed light on interconnected biogeochemical processes in an aquifer system.</title>
        <authorList>
            <person name="Anantharaman K."/>
            <person name="Brown C.T."/>
            <person name="Hug L.A."/>
            <person name="Sharon I."/>
            <person name="Castelle C.J."/>
            <person name="Probst A.J."/>
            <person name="Thomas B.C."/>
            <person name="Singh A."/>
            <person name="Wilkins M.J."/>
            <person name="Karaoz U."/>
            <person name="Brodie E.L."/>
            <person name="Williams K.H."/>
            <person name="Hubbard S.S."/>
            <person name="Banfield J.F."/>
        </authorList>
    </citation>
    <scope>NUCLEOTIDE SEQUENCE [LARGE SCALE GENOMIC DNA]</scope>
</reference>
<dbReference type="PANTHER" id="PTHR11061:SF49">
    <property type="entry name" value="23S RRNA (URACIL(1939)-C(5))-METHYLTRANSFERASE RLMD"/>
    <property type="match status" value="1"/>
</dbReference>
<dbReference type="InterPro" id="IPR030391">
    <property type="entry name" value="MeTrfase_TrmA_CS"/>
</dbReference>
<dbReference type="Proteomes" id="UP000179360">
    <property type="component" value="Unassembled WGS sequence"/>
</dbReference>
<dbReference type="GO" id="GO:0051539">
    <property type="term" value="F:4 iron, 4 sulfur cluster binding"/>
    <property type="evidence" value="ECO:0007669"/>
    <property type="project" value="UniProtKB-KW"/>
</dbReference>
<feature type="binding site" evidence="9 10">
    <location>
        <position position="370"/>
    </location>
    <ligand>
        <name>S-adenosyl-L-methionine</name>
        <dbReference type="ChEBI" id="CHEBI:59789"/>
    </ligand>
</feature>
<evidence type="ECO:0000313" key="13">
    <source>
        <dbReference type="EMBL" id="OGI44791.1"/>
    </source>
</evidence>
<evidence type="ECO:0000256" key="3">
    <source>
        <dbReference type="ARBA" id="ARBA00022603"/>
    </source>
</evidence>
<dbReference type="Gene3D" id="3.40.50.150">
    <property type="entry name" value="Vaccinia Virus protein VP39"/>
    <property type="match status" value="1"/>
</dbReference>
<dbReference type="InterPro" id="IPR029063">
    <property type="entry name" value="SAM-dependent_MTases_sf"/>
</dbReference>
<dbReference type="Gene3D" id="2.40.50.1070">
    <property type="match status" value="1"/>
</dbReference>
<comment type="catalytic activity">
    <reaction evidence="9">
        <text>uridine(1939) in 23S rRNA + S-adenosyl-L-methionine = 5-methyluridine(1939) in 23S rRNA + S-adenosyl-L-homocysteine + H(+)</text>
        <dbReference type="Rhea" id="RHEA:42908"/>
        <dbReference type="Rhea" id="RHEA-COMP:10278"/>
        <dbReference type="Rhea" id="RHEA-COMP:10279"/>
        <dbReference type="ChEBI" id="CHEBI:15378"/>
        <dbReference type="ChEBI" id="CHEBI:57856"/>
        <dbReference type="ChEBI" id="CHEBI:59789"/>
        <dbReference type="ChEBI" id="CHEBI:65315"/>
        <dbReference type="ChEBI" id="CHEBI:74447"/>
        <dbReference type="EC" id="2.1.1.190"/>
    </reaction>
</comment>
<dbReference type="PROSITE" id="PS50926">
    <property type="entry name" value="TRAM"/>
    <property type="match status" value="1"/>
</dbReference>
<sequence length="440" mass="47726">MAAAPTPDAAATTVESLSHDGRGVAHVGGKAVFIEGALPGEEVRFRYLNRRRRYDNGAALEILSPGPDRVPPPCPHFGACGGCSLQHLRPEAQIRAKQQALAEQLRGIGKVQPESWLAPVTGPAWGYRRRARLGARFVPKNGGVLVGFRARRRSFIANLDACPVLEPRISGLLPQLRALVAALSCPDRIPQIEVAVGADAAALVFRHLVPLADRDLELLRAFGARHTVQIHLQGGGPESVRALWPDEAPALFYRLPEHDIKIYFRPTDFIQINDQVNRQAVAQAIALLDPGPRDTALDLFCGLGNFTLPLARRVQGVLGIEAEPGLVEGARRNAAANGVANAEFRAANLYDAVSAAPPWGDLRFDKLLLDPPRSGAIEAIKLLPSPGPERIVYISCYPVTLARDSEYLVHARGYRLAAAGVMDMFPHTSHVESMAMFVRE</sequence>
<dbReference type="InterPro" id="IPR030390">
    <property type="entry name" value="MeTrfase_TrmA_AS"/>
</dbReference>
<name>A0A1F6TI58_9PROT</name>
<dbReference type="PROSITE" id="PS01231">
    <property type="entry name" value="TRMA_2"/>
    <property type="match status" value="1"/>
</dbReference>
<dbReference type="CDD" id="cd02440">
    <property type="entry name" value="AdoMet_MTases"/>
    <property type="match status" value="1"/>
</dbReference>
<keyword evidence="3 9" id="KW-0489">Methyltransferase</keyword>
<evidence type="ECO:0000256" key="4">
    <source>
        <dbReference type="ARBA" id="ARBA00022679"/>
    </source>
</evidence>
<dbReference type="GO" id="GO:0070475">
    <property type="term" value="P:rRNA base methylation"/>
    <property type="evidence" value="ECO:0007669"/>
    <property type="project" value="TreeGrafter"/>
</dbReference>
<dbReference type="InterPro" id="IPR010280">
    <property type="entry name" value="U5_MeTrfase_fam"/>
</dbReference>
<accession>A0A1F6TI58</accession>
<dbReference type="SUPFAM" id="SSF53335">
    <property type="entry name" value="S-adenosyl-L-methionine-dependent methyltransferases"/>
    <property type="match status" value="1"/>
</dbReference>
<dbReference type="HAMAP" id="MF_01010">
    <property type="entry name" value="23SrRNA_methyltr_RlmD"/>
    <property type="match status" value="1"/>
</dbReference>
<dbReference type="NCBIfam" id="TIGR00479">
    <property type="entry name" value="rumA"/>
    <property type="match status" value="1"/>
</dbReference>
<feature type="binding site" evidence="9">
    <location>
        <position position="80"/>
    </location>
    <ligand>
        <name>[4Fe-4S] cluster</name>
        <dbReference type="ChEBI" id="CHEBI:49883"/>
    </ligand>
</feature>
<dbReference type="STRING" id="1817764.A2637_00305"/>
<dbReference type="PANTHER" id="PTHR11061">
    <property type="entry name" value="RNA M5U METHYLTRANSFERASE"/>
    <property type="match status" value="1"/>
</dbReference>
<evidence type="ECO:0000256" key="10">
    <source>
        <dbReference type="PROSITE-ProRule" id="PRU01024"/>
    </source>
</evidence>
<dbReference type="PROSITE" id="PS51687">
    <property type="entry name" value="SAM_MT_RNA_M5U"/>
    <property type="match status" value="1"/>
</dbReference>
<protein>
    <recommendedName>
        <fullName evidence="9">23S rRNA (uracil(1939)-C(5))-methyltransferase RlmD</fullName>
        <ecNumber evidence="9">2.1.1.190</ecNumber>
    </recommendedName>
    <alternativeName>
        <fullName evidence="9">23S rRNA(m5U1939)-methyltransferase</fullName>
    </alternativeName>
</protein>
<dbReference type="Gene3D" id="2.40.50.140">
    <property type="entry name" value="Nucleic acid-binding proteins"/>
    <property type="match status" value="1"/>
</dbReference>
<keyword evidence="5 9" id="KW-0949">S-adenosyl-L-methionine</keyword>
<feature type="binding site" evidence="9 10">
    <location>
        <position position="271"/>
    </location>
    <ligand>
        <name>S-adenosyl-L-methionine</name>
        <dbReference type="ChEBI" id="CHEBI:59789"/>
    </ligand>
</feature>
<feature type="binding site" evidence="9">
    <location>
        <position position="305"/>
    </location>
    <ligand>
        <name>S-adenosyl-L-methionine</name>
        <dbReference type="ChEBI" id="CHEBI:59789"/>
    </ligand>
</feature>
<proteinExistence type="inferred from homology"/>
<dbReference type="Pfam" id="PF01938">
    <property type="entry name" value="TRAM"/>
    <property type="match status" value="1"/>
</dbReference>
<feature type="active site" evidence="11">
    <location>
        <position position="396"/>
    </location>
</feature>
<dbReference type="GO" id="GO:0005506">
    <property type="term" value="F:iron ion binding"/>
    <property type="evidence" value="ECO:0007669"/>
    <property type="project" value="UniProtKB-UniRule"/>
</dbReference>
<keyword evidence="7 9" id="KW-0408">Iron</keyword>
<dbReference type="EMBL" id="MFSY01000112">
    <property type="protein sequence ID" value="OGI44791.1"/>
    <property type="molecule type" value="Genomic_DNA"/>
</dbReference>
<keyword evidence="2 9" id="KW-0698">rRNA processing</keyword>
<evidence type="ECO:0000259" key="12">
    <source>
        <dbReference type="PROSITE" id="PS50926"/>
    </source>
</evidence>
<comment type="similarity">
    <text evidence="9">Belongs to the class I-like SAM-binding methyltransferase superfamily. RNA M5U methyltransferase family. RlmD subfamily.</text>
</comment>
<dbReference type="SUPFAM" id="SSF50249">
    <property type="entry name" value="Nucleic acid-binding proteins"/>
    <property type="match status" value="1"/>
</dbReference>
<comment type="function">
    <text evidence="9">Catalyzes the formation of 5-methyl-uridine at position 1939 (m5U1939) in 23S rRNA.</text>
</comment>
<feature type="binding site" evidence="9 10">
    <location>
        <position position="321"/>
    </location>
    <ligand>
        <name>S-adenosyl-L-methionine</name>
        <dbReference type="ChEBI" id="CHEBI:59789"/>
    </ligand>
</feature>
<feature type="binding site" evidence="9">
    <location>
        <position position="348"/>
    </location>
    <ligand>
        <name>S-adenosyl-L-methionine</name>
        <dbReference type="ChEBI" id="CHEBI:59789"/>
    </ligand>
</feature>
<comment type="caution">
    <text evidence="13">The sequence shown here is derived from an EMBL/GenBank/DDBJ whole genome shotgun (WGS) entry which is preliminary data.</text>
</comment>
<dbReference type="GO" id="GO:0070041">
    <property type="term" value="F:rRNA (uridine-C5-)-methyltransferase activity"/>
    <property type="evidence" value="ECO:0007669"/>
    <property type="project" value="UniProtKB-UniRule"/>
</dbReference>
<evidence type="ECO:0000256" key="1">
    <source>
        <dbReference type="ARBA" id="ARBA00022485"/>
    </source>
</evidence>
<dbReference type="InterPro" id="IPR001566">
    <property type="entry name" value="23S_rRNA_MeTrfase_RlmD"/>
</dbReference>
<dbReference type="GO" id="GO:0003723">
    <property type="term" value="F:RNA binding"/>
    <property type="evidence" value="ECO:0007669"/>
    <property type="project" value="InterPro"/>
</dbReference>
<evidence type="ECO:0000256" key="11">
    <source>
        <dbReference type="PROSITE-ProRule" id="PRU10015"/>
    </source>
</evidence>
<feature type="binding site" evidence="9">
    <location>
        <position position="83"/>
    </location>
    <ligand>
        <name>[4Fe-4S] cluster</name>
        <dbReference type="ChEBI" id="CHEBI:49883"/>
    </ligand>
</feature>
<evidence type="ECO:0000256" key="8">
    <source>
        <dbReference type="ARBA" id="ARBA00023014"/>
    </source>
</evidence>